<evidence type="ECO:0000256" key="1">
    <source>
        <dbReference type="SAM" id="Phobius"/>
    </source>
</evidence>
<keyword evidence="1" id="KW-1133">Transmembrane helix</keyword>
<dbReference type="EMBL" id="WWCX01000046">
    <property type="protein sequence ID" value="MYM96483.1"/>
    <property type="molecule type" value="Genomic_DNA"/>
</dbReference>
<gene>
    <name evidence="3" type="ORF">GTP90_21735</name>
</gene>
<evidence type="ECO:0000313" key="3">
    <source>
        <dbReference type="EMBL" id="MYM96483.1"/>
    </source>
</evidence>
<dbReference type="Pfam" id="PF12358">
    <property type="entry name" value="DUF3644"/>
    <property type="match status" value="1"/>
</dbReference>
<keyword evidence="1" id="KW-0812">Transmembrane</keyword>
<name>A0A845GPL1_9BURK</name>
<comment type="caution">
    <text evidence="3">The sequence shown here is derived from an EMBL/GenBank/DDBJ whole genome shotgun (WGS) entry which is preliminary data.</text>
</comment>
<organism evidence="3 4">
    <name type="scientific">Duganella vulcania</name>
    <dbReference type="NCBI Taxonomy" id="2692166"/>
    <lineage>
        <taxon>Bacteria</taxon>
        <taxon>Pseudomonadati</taxon>
        <taxon>Pseudomonadota</taxon>
        <taxon>Betaproteobacteria</taxon>
        <taxon>Burkholderiales</taxon>
        <taxon>Oxalobacteraceae</taxon>
        <taxon>Telluria group</taxon>
        <taxon>Duganella</taxon>
    </lineage>
</organism>
<reference evidence="3" key="1">
    <citation type="submission" date="2019-12" db="EMBL/GenBank/DDBJ databases">
        <title>Novel species isolated from a subtropical stream in China.</title>
        <authorList>
            <person name="Lu H."/>
        </authorList>
    </citation>
    <scope>NUCLEOTIDE SEQUENCE [LARGE SCALE GENOMIC DNA]</scope>
    <source>
        <strain evidence="3">FT81W</strain>
    </source>
</reference>
<dbReference type="InterPro" id="IPR022104">
    <property type="entry name" value="DUF3644"/>
</dbReference>
<feature type="transmembrane region" description="Helical" evidence="1">
    <location>
        <begin position="38"/>
        <end position="57"/>
    </location>
</feature>
<accession>A0A845GPL1</accession>
<keyword evidence="1" id="KW-0472">Membrane</keyword>
<proteinExistence type="predicted"/>
<evidence type="ECO:0000259" key="2">
    <source>
        <dbReference type="Pfam" id="PF12358"/>
    </source>
</evidence>
<dbReference type="RefSeq" id="WP_161085498.1">
    <property type="nucleotide sequence ID" value="NZ_WWCX01000046.1"/>
</dbReference>
<feature type="domain" description="DUF3644" evidence="2">
    <location>
        <begin position="14"/>
        <end position="190"/>
    </location>
</feature>
<sequence>MTSKRIGPLLRPYLEKARDSALLAIEVYNKPAIKFRSSGYIALMVIAWTALLHAIFIRKGVKPYYRNTNGKFQEVDGDFRHWELSTCVAEYWKAEPNHPVRSNVEFFIPLRNKIEHRHLPELDTAIFGECQALLLNFDELLGEHFGAAQQLRESLSFSLQLFPSGESFAQAVKANKKLADVKKFIDGYRAMISTQVMGSSQFAFKAFLIQVTNHQSNDALPIQFFHRDKLTDAQKQEFDKFAVMIKTKEGTVVNGGLLKPAVVVTLVQAGLGNPKIMRPTGETNKFNVTTHSLFWKRYKIRPPAGAKKPADTVKEYCVYDEPHKDYLYTGAWVKFLIEKMKIDGEYEGLFRPPVAVGAAAK</sequence>
<dbReference type="Proteomes" id="UP000447355">
    <property type="component" value="Unassembled WGS sequence"/>
</dbReference>
<evidence type="ECO:0000313" key="4">
    <source>
        <dbReference type="Proteomes" id="UP000447355"/>
    </source>
</evidence>
<dbReference type="AlphaFoldDB" id="A0A845GPL1"/>
<protein>
    <submittedName>
        <fullName evidence="3">DUF3644 domain-containing protein</fullName>
    </submittedName>
</protein>